<dbReference type="PANTHER" id="PTHR34071">
    <property type="entry name" value="5-NITROIMIDAZOLE ANTIBIOTICS RESISTANCE PROTEIN, NIMA-FAMILY-RELATED PROTEIN-RELATED"/>
    <property type="match status" value="1"/>
</dbReference>
<gene>
    <name evidence="1" type="ORF">WJX73_004684</name>
</gene>
<comment type="caution">
    <text evidence="1">The sequence shown here is derived from an EMBL/GenBank/DDBJ whole genome shotgun (WGS) entry which is preliminary data.</text>
</comment>
<evidence type="ECO:0008006" key="3">
    <source>
        <dbReference type="Google" id="ProtNLM"/>
    </source>
</evidence>
<reference evidence="1 2" key="1">
    <citation type="journal article" date="2024" name="Nat. Commun.">
        <title>Phylogenomics reveals the evolutionary origins of lichenization in chlorophyte algae.</title>
        <authorList>
            <person name="Puginier C."/>
            <person name="Libourel C."/>
            <person name="Otte J."/>
            <person name="Skaloud P."/>
            <person name="Haon M."/>
            <person name="Grisel S."/>
            <person name="Petersen M."/>
            <person name="Berrin J.G."/>
            <person name="Delaux P.M."/>
            <person name="Dal Grande F."/>
            <person name="Keller J."/>
        </authorList>
    </citation>
    <scope>NUCLEOTIDE SEQUENCE [LARGE SCALE GENOMIC DNA]</scope>
    <source>
        <strain evidence="1 2">SAG 2036</strain>
    </source>
</reference>
<organism evidence="1 2">
    <name type="scientific">Symbiochloris irregularis</name>
    <dbReference type="NCBI Taxonomy" id="706552"/>
    <lineage>
        <taxon>Eukaryota</taxon>
        <taxon>Viridiplantae</taxon>
        <taxon>Chlorophyta</taxon>
        <taxon>core chlorophytes</taxon>
        <taxon>Trebouxiophyceae</taxon>
        <taxon>Trebouxiales</taxon>
        <taxon>Trebouxiaceae</taxon>
        <taxon>Symbiochloris</taxon>
    </lineage>
</organism>
<dbReference type="Gene3D" id="2.30.110.10">
    <property type="entry name" value="Electron Transport, Fmn-binding Protein, Chain A"/>
    <property type="match status" value="1"/>
</dbReference>
<dbReference type="PANTHER" id="PTHR34071:SF2">
    <property type="entry name" value="FLAVIN-NUCLEOTIDE-BINDING PROTEIN"/>
    <property type="match status" value="1"/>
</dbReference>
<dbReference type="InterPro" id="IPR024747">
    <property type="entry name" value="Pyridox_Oxase-rel"/>
</dbReference>
<proteinExistence type="predicted"/>
<name>A0AAW1NP91_9CHLO</name>
<accession>A0AAW1NP91</accession>
<dbReference type="InterPro" id="IPR012349">
    <property type="entry name" value="Split_barrel_FMN-bd"/>
</dbReference>
<dbReference type="Proteomes" id="UP001465755">
    <property type="component" value="Unassembled WGS sequence"/>
</dbReference>
<sequence length="246" mass="26828">MSEAGDNFHDAEDAYQMTARTKLKRYAKRAVYDREAVHAILDEAFLCHVAYVHEGQPYAMPMAYGRVGDKVYMHGSITNRMLKSMKGGVNVCLTVTIVDGLVLARSGFHHDINTRSVMALGQACIVSDAEEKSMALDAIIDHAIPGRAADLGERQPTKSELNATAVLALQLDEVSAKVRVGSRTEDEERDISLPIWAGVLPLQQNVASVAIPDPDMPHGTPTPSYVSAYSRNGAHEWGGPRRVTQT</sequence>
<dbReference type="EMBL" id="JALJOQ010000217">
    <property type="protein sequence ID" value="KAK9789013.1"/>
    <property type="molecule type" value="Genomic_DNA"/>
</dbReference>
<dbReference type="Pfam" id="PF12900">
    <property type="entry name" value="Pyridox_ox_2"/>
    <property type="match status" value="1"/>
</dbReference>
<keyword evidence="2" id="KW-1185">Reference proteome</keyword>
<dbReference type="SUPFAM" id="SSF50475">
    <property type="entry name" value="FMN-binding split barrel"/>
    <property type="match status" value="1"/>
</dbReference>
<dbReference type="AlphaFoldDB" id="A0AAW1NP91"/>
<protein>
    <recommendedName>
        <fullName evidence="3">Flavin-nucleotide-binding protein</fullName>
    </recommendedName>
</protein>
<evidence type="ECO:0000313" key="2">
    <source>
        <dbReference type="Proteomes" id="UP001465755"/>
    </source>
</evidence>
<evidence type="ECO:0000313" key="1">
    <source>
        <dbReference type="EMBL" id="KAK9789013.1"/>
    </source>
</evidence>